<keyword evidence="5 8" id="KW-0472">Membrane</keyword>
<evidence type="ECO:0000256" key="9">
    <source>
        <dbReference type="SAM" id="SignalP"/>
    </source>
</evidence>
<evidence type="ECO:0000313" key="12">
    <source>
        <dbReference type="Proteomes" id="UP001557470"/>
    </source>
</evidence>
<feature type="chain" id="PRO_5044872117" description="Type I cytokine receptor cytokine-binding domain-containing protein" evidence="9">
    <location>
        <begin position="27"/>
        <end position="402"/>
    </location>
</feature>
<keyword evidence="6" id="KW-0675">Receptor</keyword>
<evidence type="ECO:0000256" key="4">
    <source>
        <dbReference type="ARBA" id="ARBA00022989"/>
    </source>
</evidence>
<dbReference type="EMBL" id="JAGEUA010000003">
    <property type="protein sequence ID" value="KAL0994063.1"/>
    <property type="molecule type" value="Genomic_DNA"/>
</dbReference>
<dbReference type="InterPro" id="IPR036116">
    <property type="entry name" value="FN3_sf"/>
</dbReference>
<evidence type="ECO:0000313" key="11">
    <source>
        <dbReference type="EMBL" id="KAL0994063.1"/>
    </source>
</evidence>
<dbReference type="PANTHER" id="PTHR23037:SF45">
    <property type="entry name" value="INTERLEUKIN 13 RECEPTOR SUBUNIT ALPHA 2"/>
    <property type="match status" value="1"/>
</dbReference>
<dbReference type="Proteomes" id="UP001557470">
    <property type="component" value="Unassembled WGS sequence"/>
</dbReference>
<dbReference type="Pfam" id="PF09240">
    <property type="entry name" value="IL6Ra-bind"/>
    <property type="match status" value="1"/>
</dbReference>
<evidence type="ECO:0000256" key="7">
    <source>
        <dbReference type="ARBA" id="ARBA00023180"/>
    </source>
</evidence>
<dbReference type="GO" id="GO:0016020">
    <property type="term" value="C:membrane"/>
    <property type="evidence" value="ECO:0007669"/>
    <property type="project" value="UniProtKB-SubCell"/>
</dbReference>
<feature type="signal peptide" evidence="9">
    <location>
        <begin position="1"/>
        <end position="26"/>
    </location>
</feature>
<evidence type="ECO:0000256" key="1">
    <source>
        <dbReference type="ARBA" id="ARBA00004479"/>
    </source>
</evidence>
<proteinExistence type="predicted"/>
<comment type="caution">
    <text evidence="11">The sequence shown here is derived from an EMBL/GenBank/DDBJ whole genome shotgun (WGS) entry which is preliminary data.</text>
</comment>
<keyword evidence="12" id="KW-1185">Reference proteome</keyword>
<evidence type="ECO:0000256" key="3">
    <source>
        <dbReference type="ARBA" id="ARBA00022729"/>
    </source>
</evidence>
<dbReference type="Gene3D" id="2.60.40.10">
    <property type="entry name" value="Immunoglobulins"/>
    <property type="match status" value="3"/>
</dbReference>
<dbReference type="InterPro" id="IPR013783">
    <property type="entry name" value="Ig-like_fold"/>
</dbReference>
<evidence type="ECO:0000256" key="5">
    <source>
        <dbReference type="ARBA" id="ARBA00023136"/>
    </source>
</evidence>
<gene>
    <name evidence="11" type="ORF">UPYG_G00117320</name>
</gene>
<reference evidence="11 12" key="1">
    <citation type="submission" date="2024-06" db="EMBL/GenBank/DDBJ databases">
        <authorList>
            <person name="Pan Q."/>
            <person name="Wen M."/>
            <person name="Jouanno E."/>
            <person name="Zahm M."/>
            <person name="Klopp C."/>
            <person name="Cabau C."/>
            <person name="Louis A."/>
            <person name="Berthelot C."/>
            <person name="Parey E."/>
            <person name="Roest Crollius H."/>
            <person name="Montfort J."/>
            <person name="Robinson-Rechavi M."/>
            <person name="Bouchez O."/>
            <person name="Lampietro C."/>
            <person name="Lopez Roques C."/>
            <person name="Donnadieu C."/>
            <person name="Postlethwait J."/>
            <person name="Bobe J."/>
            <person name="Verreycken H."/>
            <person name="Guiguen Y."/>
        </authorList>
    </citation>
    <scope>NUCLEOTIDE SEQUENCE [LARGE SCALE GENOMIC DNA]</scope>
    <source>
        <strain evidence="11">Up_M1</strain>
        <tissue evidence="11">Testis</tissue>
    </source>
</reference>
<dbReference type="PANTHER" id="PTHR23037">
    <property type="entry name" value="CYTOKINE RECEPTOR"/>
    <property type="match status" value="1"/>
</dbReference>
<feature type="domain" description="Type I cytokine receptor cytokine-binding" evidence="10">
    <location>
        <begin position="144"/>
        <end position="234"/>
    </location>
</feature>
<protein>
    <recommendedName>
        <fullName evidence="10">Type I cytokine receptor cytokine-binding domain-containing protein</fullName>
    </recommendedName>
</protein>
<name>A0ABD0X452_UMBPY</name>
<evidence type="ECO:0000256" key="8">
    <source>
        <dbReference type="SAM" id="Phobius"/>
    </source>
</evidence>
<evidence type="ECO:0000256" key="2">
    <source>
        <dbReference type="ARBA" id="ARBA00022692"/>
    </source>
</evidence>
<keyword evidence="7" id="KW-0325">Glycoprotein</keyword>
<dbReference type="AlphaFoldDB" id="A0ABD0X452"/>
<evidence type="ECO:0000256" key="6">
    <source>
        <dbReference type="ARBA" id="ARBA00023170"/>
    </source>
</evidence>
<accession>A0ABD0X452</accession>
<keyword evidence="2 8" id="KW-0812">Transmembrane</keyword>
<dbReference type="SUPFAM" id="SSF49265">
    <property type="entry name" value="Fibronectin type III"/>
    <property type="match status" value="2"/>
</dbReference>
<keyword evidence="4 8" id="KW-1133">Transmembrane helix</keyword>
<organism evidence="11 12">
    <name type="scientific">Umbra pygmaea</name>
    <name type="common">Eastern mudminnow</name>
    <dbReference type="NCBI Taxonomy" id="75934"/>
    <lineage>
        <taxon>Eukaryota</taxon>
        <taxon>Metazoa</taxon>
        <taxon>Chordata</taxon>
        <taxon>Craniata</taxon>
        <taxon>Vertebrata</taxon>
        <taxon>Euteleostomi</taxon>
        <taxon>Actinopterygii</taxon>
        <taxon>Neopterygii</taxon>
        <taxon>Teleostei</taxon>
        <taxon>Protacanthopterygii</taxon>
        <taxon>Esociformes</taxon>
        <taxon>Umbridae</taxon>
        <taxon>Umbra</taxon>
    </lineage>
</organism>
<dbReference type="InterPro" id="IPR015321">
    <property type="entry name" value="TypeI_recpt_CBD"/>
</dbReference>
<feature type="transmembrane region" description="Helical" evidence="8">
    <location>
        <begin position="341"/>
        <end position="366"/>
    </location>
</feature>
<keyword evidence="3 9" id="KW-0732">Signal</keyword>
<evidence type="ECO:0000259" key="10">
    <source>
        <dbReference type="Pfam" id="PF09240"/>
    </source>
</evidence>
<comment type="subcellular location">
    <subcellularLocation>
        <location evidence="1">Membrane</location>
        <topology evidence="1">Single-pass type I membrane protein</topology>
    </subcellularLocation>
</comment>
<sequence length="402" mass="46426">MLRFKTFWQLPVILMLISEWNRCIKSHEITVDSPETIGIDDTGHLGPLYIHWTAPSSLTNLTDCSVRYHLEYYNTYQNRWTVIRTVRTSYNAQFDLEKEVRVRIATLLRGGCVNGTELKSPFAETILPPKVTGPVGSRVLGFGCVFYQKEFMECTWHKSLDDPPHSQRSLYFWHRGMEQAAECPQYIYSNGLKTGCKFCGESLPEFTNFNICVNSSSSNVALMSAFFSLQIQNHVKPAAIEVLHLEAGPDRSIQVEWTLPQERIPEHCLEHEVETRKEGQDKQESLQRIITRELTLTVSMEGAQRRCFRVRSRIHQYCADRGFWSDWSHWSCYPDLPKSNAVVVFALVASLVISIFVLSLCGWALWRWRKGREGKTIPPSHLNKLMEYSKGLQFIHKITQNQ</sequence>